<sequence length="68" mass="7796">MSACLFLIVIVASLVEAESSKLYTKREGVFRVTKRELPSTKQEEDVHKAYDASIRAKNKYRVVKFFLG</sequence>
<proteinExistence type="predicted"/>
<protein>
    <submittedName>
        <fullName evidence="2">Uncharacterized protein</fullName>
    </submittedName>
</protein>
<organism evidence="2 3">
    <name type="scientific">Elysia crispata</name>
    <name type="common">lettuce slug</name>
    <dbReference type="NCBI Taxonomy" id="231223"/>
    <lineage>
        <taxon>Eukaryota</taxon>
        <taxon>Metazoa</taxon>
        <taxon>Spiralia</taxon>
        <taxon>Lophotrochozoa</taxon>
        <taxon>Mollusca</taxon>
        <taxon>Gastropoda</taxon>
        <taxon>Heterobranchia</taxon>
        <taxon>Euthyneura</taxon>
        <taxon>Panpulmonata</taxon>
        <taxon>Sacoglossa</taxon>
        <taxon>Placobranchoidea</taxon>
        <taxon>Plakobranchidae</taxon>
        <taxon>Elysia</taxon>
    </lineage>
</organism>
<feature type="signal peptide" evidence="1">
    <location>
        <begin position="1"/>
        <end position="17"/>
    </location>
</feature>
<gene>
    <name evidence="2" type="ORF">RRG08_032872</name>
</gene>
<comment type="caution">
    <text evidence="2">The sequence shown here is derived from an EMBL/GenBank/DDBJ whole genome shotgun (WGS) entry which is preliminary data.</text>
</comment>
<name>A0AAE1DIS3_9GAST</name>
<keyword evidence="3" id="KW-1185">Reference proteome</keyword>
<dbReference type="Proteomes" id="UP001283361">
    <property type="component" value="Unassembled WGS sequence"/>
</dbReference>
<accession>A0AAE1DIS3</accession>
<evidence type="ECO:0000313" key="2">
    <source>
        <dbReference type="EMBL" id="KAK3770938.1"/>
    </source>
</evidence>
<dbReference type="AlphaFoldDB" id="A0AAE1DIS3"/>
<evidence type="ECO:0000313" key="3">
    <source>
        <dbReference type="Proteomes" id="UP001283361"/>
    </source>
</evidence>
<feature type="chain" id="PRO_5042103053" evidence="1">
    <location>
        <begin position="18"/>
        <end position="68"/>
    </location>
</feature>
<keyword evidence="1" id="KW-0732">Signal</keyword>
<dbReference type="EMBL" id="JAWDGP010003784">
    <property type="protein sequence ID" value="KAK3770938.1"/>
    <property type="molecule type" value="Genomic_DNA"/>
</dbReference>
<evidence type="ECO:0000256" key="1">
    <source>
        <dbReference type="SAM" id="SignalP"/>
    </source>
</evidence>
<reference evidence="2" key="1">
    <citation type="journal article" date="2023" name="G3 (Bethesda)">
        <title>A reference genome for the long-term kleptoplast-retaining sea slug Elysia crispata morphotype clarki.</title>
        <authorList>
            <person name="Eastman K.E."/>
            <person name="Pendleton A.L."/>
            <person name="Shaikh M.A."/>
            <person name="Suttiyut T."/>
            <person name="Ogas R."/>
            <person name="Tomko P."/>
            <person name="Gavelis G."/>
            <person name="Widhalm J.R."/>
            <person name="Wisecaver J.H."/>
        </authorList>
    </citation>
    <scope>NUCLEOTIDE SEQUENCE</scope>
    <source>
        <strain evidence="2">ECLA1</strain>
    </source>
</reference>